<evidence type="ECO:0000313" key="2">
    <source>
        <dbReference type="Proteomes" id="UP000094784"/>
    </source>
</evidence>
<organism evidence="1 2">
    <name type="scientific">Lysinibacillus fusiformis</name>
    <dbReference type="NCBI Taxonomy" id="28031"/>
    <lineage>
        <taxon>Bacteria</taxon>
        <taxon>Bacillati</taxon>
        <taxon>Bacillota</taxon>
        <taxon>Bacilli</taxon>
        <taxon>Bacillales</taxon>
        <taxon>Bacillaceae</taxon>
        <taxon>Lysinibacillus</taxon>
    </lineage>
</organism>
<protein>
    <submittedName>
        <fullName evidence="1">Phage coat protein</fullName>
    </submittedName>
</protein>
<sequence length="365" mass="39929">MFAGEKFDAKSFNPQAFGAYVNRIPNLKRNELLKSRALQPNAEIRNLFSSQTTTAYGRIPLFGNLDGTPLNYDGVTDITATSTVTYEQGVVVVGRAKAWIERDFSEDITGGVNFMDNVAQQVAQYWEEVDQDTLLSILSGIFAMTGTKNLEFVNKHTFDITDKDGNDGQGNPLNAVGPATLNTAMQQACGQNKGKFAIVIMHSAVATNLENLKLFKYMQYTDADGITRDLTIGTWNGRVVLIDDSMPSEEVEAAGEVPAYTKYTTYALGEGAFSYEDIGAKVPYEMARDAKTNGGQDTLYSRQRKVFAPTGISYEKSTQATLSPTNVELANGTNWTLVNDGNSVGANRKYIDHKAIPIARIVSRG</sequence>
<dbReference type="EMBL" id="MECQ01000001">
    <property type="protein sequence ID" value="ODV57643.1"/>
    <property type="molecule type" value="Genomic_DNA"/>
</dbReference>
<keyword evidence="1" id="KW-0167">Capsid protein</keyword>
<gene>
    <name evidence="1" type="ORF">BG258_05855</name>
</gene>
<dbReference type="AlphaFoldDB" id="A0A1E4RB02"/>
<accession>A0A1E4RB02</accession>
<dbReference type="OrthoDB" id="6440753at2"/>
<keyword evidence="1" id="KW-0946">Virion</keyword>
<dbReference type="Proteomes" id="UP000094784">
    <property type="component" value="Unassembled WGS sequence"/>
</dbReference>
<comment type="caution">
    <text evidence="1">The sequence shown here is derived from an EMBL/GenBank/DDBJ whole genome shotgun (WGS) entry which is preliminary data.</text>
</comment>
<reference evidence="1 2" key="1">
    <citation type="submission" date="2016-09" db="EMBL/GenBank/DDBJ databases">
        <title>Draft genome sequence of the soil isolate, Lysinibacillus fusiformis M5, a potential hypoxanthine producer.</title>
        <authorList>
            <person name="Gallegos-Monterrosa R."/>
            <person name="Maroti G."/>
            <person name="Balint B."/>
            <person name="Kovacs A.T."/>
        </authorList>
    </citation>
    <scope>NUCLEOTIDE SEQUENCE [LARGE SCALE GENOMIC DNA]</scope>
    <source>
        <strain evidence="1 2">M5</strain>
    </source>
</reference>
<evidence type="ECO:0000313" key="1">
    <source>
        <dbReference type="EMBL" id="ODV57643.1"/>
    </source>
</evidence>
<proteinExistence type="predicted"/>
<name>A0A1E4RB02_9BACI</name>